<proteinExistence type="predicted"/>
<comment type="caution">
    <text evidence="1">The sequence shown here is derived from an EMBL/GenBank/DDBJ whole genome shotgun (WGS) entry which is preliminary data.</text>
</comment>
<name>A0A109JZ07_9HYPH</name>
<gene>
    <name evidence="1" type="ORF">AS026_31020</name>
</gene>
<dbReference type="OrthoDB" id="8421262at2"/>
<keyword evidence="2" id="KW-1185">Reference proteome</keyword>
<dbReference type="EMBL" id="LNCD01000026">
    <property type="protein sequence ID" value="KWV57732.1"/>
    <property type="molecule type" value="Genomic_DNA"/>
</dbReference>
<evidence type="ECO:0000313" key="1">
    <source>
        <dbReference type="EMBL" id="KWV57732.1"/>
    </source>
</evidence>
<protein>
    <submittedName>
        <fullName evidence="1">Uncharacterized protein</fullName>
    </submittedName>
</protein>
<sequence length="70" mass="8278">MHSDRHFERRRALRGNAYTLEEFRSRYGLHQDVAESLFYRFGPSSIELDILMAAKKRVPSIHVITQEMGR</sequence>
<accession>A0A109JZ07</accession>
<reference evidence="1 2" key="1">
    <citation type="submission" date="2015-11" db="EMBL/GenBank/DDBJ databases">
        <title>Draft Genome Sequence of the Strain BR 10423 (Rhizobium sp.) isolated from nodules of Mimosa pudica.</title>
        <authorList>
            <person name="Barauna A.C."/>
            <person name="Zilli J.E."/>
            <person name="Simoes-Araujo J.L."/>
            <person name="Reis V.M."/>
            <person name="James E.K."/>
            <person name="Reis F.B.Jr."/>
            <person name="Rouws L.F."/>
            <person name="Passos S.R."/>
            <person name="Gois S.R."/>
        </authorList>
    </citation>
    <scope>NUCLEOTIDE SEQUENCE [LARGE SCALE GENOMIC DNA]</scope>
    <source>
        <strain evidence="1 2">BR10423</strain>
    </source>
</reference>
<organism evidence="1 2">
    <name type="scientific">Rhizobium altiplani</name>
    <dbReference type="NCBI Taxonomy" id="1864509"/>
    <lineage>
        <taxon>Bacteria</taxon>
        <taxon>Pseudomonadati</taxon>
        <taxon>Pseudomonadota</taxon>
        <taxon>Alphaproteobacteria</taxon>
        <taxon>Hyphomicrobiales</taxon>
        <taxon>Rhizobiaceae</taxon>
        <taxon>Rhizobium/Agrobacterium group</taxon>
        <taxon>Rhizobium</taxon>
    </lineage>
</organism>
<evidence type="ECO:0000313" key="2">
    <source>
        <dbReference type="Proteomes" id="UP000068164"/>
    </source>
</evidence>
<dbReference type="RefSeq" id="WP_062368799.1">
    <property type="nucleotide sequence ID" value="NZ_JBBNAS010000503.1"/>
</dbReference>
<dbReference type="Proteomes" id="UP000068164">
    <property type="component" value="Unassembled WGS sequence"/>
</dbReference>
<dbReference type="AlphaFoldDB" id="A0A109JZ07"/>